<dbReference type="RefSeq" id="WP_087133939.1">
    <property type="nucleotide sequence ID" value="NZ_FUKP01000039.1"/>
</dbReference>
<protein>
    <submittedName>
        <fullName evidence="2">Uncharacterized protein</fullName>
    </submittedName>
</protein>
<feature type="transmembrane region" description="Helical" evidence="1">
    <location>
        <begin position="75"/>
        <end position="94"/>
    </location>
</feature>
<organism evidence="2 3">
    <name type="scientific">Micrococcus lylae</name>
    <dbReference type="NCBI Taxonomy" id="1273"/>
    <lineage>
        <taxon>Bacteria</taxon>
        <taxon>Bacillati</taxon>
        <taxon>Actinomycetota</taxon>
        <taxon>Actinomycetes</taxon>
        <taxon>Micrococcales</taxon>
        <taxon>Micrococcaceae</taxon>
        <taxon>Micrococcus</taxon>
    </lineage>
</organism>
<evidence type="ECO:0000313" key="2">
    <source>
        <dbReference type="EMBL" id="SJN25811.1"/>
    </source>
</evidence>
<keyword evidence="1" id="KW-1133">Transmembrane helix</keyword>
<sequence length="130" mass="13124">MALTLMATVVSVILILVTHGLTSDADPGPALLTGAVAGLAYTVGAWCAPLMRARGGALAGSLFSRWQPAWDRPKALQILAGAVVAAVLIVLNIFEGATAVIFGIVAAIGVGAFLPLSADGADSEDALRSR</sequence>
<accession>A0A1R4J0W8</accession>
<proteinExistence type="predicted"/>
<gene>
    <name evidence="2" type="ORF">FM125_05850</name>
</gene>
<reference evidence="2 3" key="1">
    <citation type="submission" date="2017-02" db="EMBL/GenBank/DDBJ databases">
        <authorList>
            <person name="Peterson S.W."/>
        </authorList>
    </citation>
    <scope>NUCLEOTIDE SEQUENCE [LARGE SCALE GENOMIC DNA]</scope>
    <source>
        <strain evidence="2 3">2B3F</strain>
    </source>
</reference>
<feature type="transmembrane region" description="Helical" evidence="1">
    <location>
        <begin position="30"/>
        <end position="48"/>
    </location>
</feature>
<dbReference type="AlphaFoldDB" id="A0A1R4J0W8"/>
<keyword evidence="1" id="KW-0472">Membrane</keyword>
<evidence type="ECO:0000313" key="3">
    <source>
        <dbReference type="Proteomes" id="UP000196230"/>
    </source>
</evidence>
<keyword evidence="1" id="KW-0812">Transmembrane</keyword>
<dbReference type="EMBL" id="FUKP01000039">
    <property type="protein sequence ID" value="SJN25811.1"/>
    <property type="molecule type" value="Genomic_DNA"/>
</dbReference>
<dbReference type="Proteomes" id="UP000196230">
    <property type="component" value="Unassembled WGS sequence"/>
</dbReference>
<feature type="transmembrane region" description="Helical" evidence="1">
    <location>
        <begin position="100"/>
        <end position="118"/>
    </location>
</feature>
<evidence type="ECO:0000256" key="1">
    <source>
        <dbReference type="SAM" id="Phobius"/>
    </source>
</evidence>
<name>A0A1R4J0W8_9MICC</name>